<reference evidence="6 7" key="1">
    <citation type="submission" date="2019-08" db="EMBL/GenBank/DDBJ databases">
        <title>Actinomadura sp. nov. CYP1-5 isolated from mountain soil.</title>
        <authorList>
            <person name="Songsumanus A."/>
            <person name="Kuncharoen N."/>
            <person name="Kudo T."/>
            <person name="Yuki M."/>
            <person name="Igarashi Y."/>
            <person name="Tanasupawat S."/>
        </authorList>
    </citation>
    <scope>NUCLEOTIDE SEQUENCE [LARGE SCALE GENOMIC DNA]</scope>
    <source>
        <strain evidence="6 7">GKU157</strain>
    </source>
</reference>
<dbReference type="OrthoDB" id="79118at2"/>
<keyword evidence="2" id="KW-0805">Transcription regulation</keyword>
<dbReference type="InterPro" id="IPR005119">
    <property type="entry name" value="LysR_subst-bd"/>
</dbReference>
<dbReference type="GO" id="GO:0003700">
    <property type="term" value="F:DNA-binding transcription factor activity"/>
    <property type="evidence" value="ECO:0007669"/>
    <property type="project" value="InterPro"/>
</dbReference>
<protein>
    <submittedName>
        <fullName evidence="6">LysR family transcriptional regulator</fullName>
    </submittedName>
</protein>
<proteinExistence type="inferred from homology"/>
<name>A0A5D0U6G6_9ACTN</name>
<keyword evidence="7" id="KW-1185">Reference proteome</keyword>
<keyword evidence="3" id="KW-0238">DNA-binding</keyword>
<dbReference type="SUPFAM" id="SSF46785">
    <property type="entry name" value="Winged helix' DNA-binding domain"/>
    <property type="match status" value="1"/>
</dbReference>
<dbReference type="Gene3D" id="1.10.10.10">
    <property type="entry name" value="Winged helix-like DNA-binding domain superfamily/Winged helix DNA-binding domain"/>
    <property type="match status" value="1"/>
</dbReference>
<organism evidence="6 7">
    <name type="scientific">Actinomadura syzygii</name>
    <dbReference type="NCBI Taxonomy" id="1427538"/>
    <lineage>
        <taxon>Bacteria</taxon>
        <taxon>Bacillati</taxon>
        <taxon>Actinomycetota</taxon>
        <taxon>Actinomycetes</taxon>
        <taxon>Streptosporangiales</taxon>
        <taxon>Thermomonosporaceae</taxon>
        <taxon>Actinomadura</taxon>
    </lineage>
</organism>
<dbReference type="RefSeq" id="WP_148352018.1">
    <property type="nucleotide sequence ID" value="NZ_JBHSBF010000010.1"/>
</dbReference>
<evidence type="ECO:0000313" key="7">
    <source>
        <dbReference type="Proteomes" id="UP000322634"/>
    </source>
</evidence>
<dbReference type="Pfam" id="PF03466">
    <property type="entry name" value="LysR_substrate"/>
    <property type="match status" value="1"/>
</dbReference>
<dbReference type="PROSITE" id="PS50931">
    <property type="entry name" value="HTH_LYSR"/>
    <property type="match status" value="1"/>
</dbReference>
<comment type="caution">
    <text evidence="6">The sequence shown here is derived from an EMBL/GenBank/DDBJ whole genome shotgun (WGS) entry which is preliminary data.</text>
</comment>
<dbReference type="GO" id="GO:0003677">
    <property type="term" value="F:DNA binding"/>
    <property type="evidence" value="ECO:0007669"/>
    <property type="project" value="UniProtKB-KW"/>
</dbReference>
<gene>
    <name evidence="6" type="ORF">FXF65_22840</name>
</gene>
<evidence type="ECO:0000256" key="3">
    <source>
        <dbReference type="ARBA" id="ARBA00023125"/>
    </source>
</evidence>
<dbReference type="InterPro" id="IPR000847">
    <property type="entry name" value="LysR_HTH_N"/>
</dbReference>
<keyword evidence="4" id="KW-0804">Transcription</keyword>
<evidence type="ECO:0000256" key="4">
    <source>
        <dbReference type="ARBA" id="ARBA00023163"/>
    </source>
</evidence>
<evidence type="ECO:0000313" key="6">
    <source>
        <dbReference type="EMBL" id="TYC13325.1"/>
    </source>
</evidence>
<comment type="similarity">
    <text evidence="1">Belongs to the LysR transcriptional regulatory family.</text>
</comment>
<sequence>MPGLELRELECFLVLAEELHFGRTGERLYVSQGRVSQLLRSLETRVGARLVERTSRRVRLTPLGEAFRQSLRPAYDGLHQAVADARLAARGVEGTLRLGFQCTANDQVTEAVSRFQEQHPACDVELAEVPLHDPFGALRDGGLDAAIVLGPVLEDDLVVGATFSREPQTVALSVRHPLAARESLSAEELAGCALVRVGGPAPAYWRESFSPSVTPGGRPIGAGPVVGSLQEGLALAAAGRALMLLCRATAQDHDRGAVTYVPVSGLPDSTLALVWRRDHETARVRAFASDLGEVARRAVRARAE</sequence>
<dbReference type="Pfam" id="PF00126">
    <property type="entry name" value="HTH_1"/>
    <property type="match status" value="1"/>
</dbReference>
<dbReference type="InterPro" id="IPR036388">
    <property type="entry name" value="WH-like_DNA-bd_sf"/>
</dbReference>
<dbReference type="AlphaFoldDB" id="A0A5D0U6G6"/>
<dbReference type="InterPro" id="IPR036390">
    <property type="entry name" value="WH_DNA-bd_sf"/>
</dbReference>
<dbReference type="Gene3D" id="3.40.190.10">
    <property type="entry name" value="Periplasmic binding protein-like II"/>
    <property type="match status" value="2"/>
</dbReference>
<evidence type="ECO:0000256" key="2">
    <source>
        <dbReference type="ARBA" id="ARBA00023015"/>
    </source>
</evidence>
<dbReference type="Proteomes" id="UP000322634">
    <property type="component" value="Unassembled WGS sequence"/>
</dbReference>
<evidence type="ECO:0000256" key="1">
    <source>
        <dbReference type="ARBA" id="ARBA00009437"/>
    </source>
</evidence>
<dbReference type="GO" id="GO:0032993">
    <property type="term" value="C:protein-DNA complex"/>
    <property type="evidence" value="ECO:0007669"/>
    <property type="project" value="TreeGrafter"/>
</dbReference>
<dbReference type="PANTHER" id="PTHR30346">
    <property type="entry name" value="TRANSCRIPTIONAL DUAL REGULATOR HCAR-RELATED"/>
    <property type="match status" value="1"/>
</dbReference>
<feature type="domain" description="HTH lysR-type" evidence="5">
    <location>
        <begin position="4"/>
        <end position="61"/>
    </location>
</feature>
<dbReference type="PANTHER" id="PTHR30346:SF0">
    <property type="entry name" value="HCA OPERON TRANSCRIPTIONAL ACTIVATOR HCAR"/>
    <property type="match status" value="1"/>
</dbReference>
<dbReference type="EMBL" id="VSFF01000008">
    <property type="protein sequence ID" value="TYC13325.1"/>
    <property type="molecule type" value="Genomic_DNA"/>
</dbReference>
<dbReference type="SUPFAM" id="SSF53850">
    <property type="entry name" value="Periplasmic binding protein-like II"/>
    <property type="match status" value="1"/>
</dbReference>
<evidence type="ECO:0000259" key="5">
    <source>
        <dbReference type="PROSITE" id="PS50931"/>
    </source>
</evidence>
<accession>A0A5D0U6G6</accession>